<dbReference type="SUPFAM" id="SSF46689">
    <property type="entry name" value="Homeodomain-like"/>
    <property type="match status" value="1"/>
</dbReference>
<name>A0A7W9JH27_9MICC</name>
<keyword evidence="1" id="KW-0805">Transcription regulation</keyword>
<evidence type="ECO:0000256" key="3">
    <source>
        <dbReference type="ARBA" id="ARBA00023163"/>
    </source>
</evidence>
<dbReference type="InterPro" id="IPR050109">
    <property type="entry name" value="HTH-type_TetR-like_transc_reg"/>
</dbReference>
<dbReference type="GO" id="GO:0003700">
    <property type="term" value="F:DNA-binding transcription factor activity"/>
    <property type="evidence" value="ECO:0007669"/>
    <property type="project" value="TreeGrafter"/>
</dbReference>
<evidence type="ECO:0000256" key="2">
    <source>
        <dbReference type="ARBA" id="ARBA00023125"/>
    </source>
</evidence>
<dbReference type="InterPro" id="IPR001647">
    <property type="entry name" value="HTH_TetR"/>
</dbReference>
<feature type="domain" description="HTH tetR-type" evidence="6">
    <location>
        <begin position="24"/>
        <end position="84"/>
    </location>
</feature>
<evidence type="ECO:0000313" key="7">
    <source>
        <dbReference type="EMBL" id="MBB5847788.1"/>
    </source>
</evidence>
<dbReference type="PANTHER" id="PTHR30055:SF160">
    <property type="entry name" value="TRANSCRIPTIONAL REGULATORY PROTEIN (PROBABLY ASNC-FAMILY)-RELATED"/>
    <property type="match status" value="1"/>
</dbReference>
<comment type="caution">
    <text evidence="7">The sequence shown here is derived from an EMBL/GenBank/DDBJ whole genome shotgun (WGS) entry which is preliminary data.</text>
</comment>
<dbReference type="InterPro" id="IPR009057">
    <property type="entry name" value="Homeodomain-like_sf"/>
</dbReference>
<dbReference type="GO" id="GO:0045892">
    <property type="term" value="P:negative regulation of DNA-templated transcription"/>
    <property type="evidence" value="ECO:0007669"/>
    <property type="project" value="UniProtKB-ARBA"/>
</dbReference>
<keyword evidence="2 4" id="KW-0238">DNA-binding</keyword>
<dbReference type="PROSITE" id="PS01081">
    <property type="entry name" value="HTH_TETR_1"/>
    <property type="match status" value="1"/>
</dbReference>
<sequence length="221" mass="24355">MTDRPAPAVEAPDESARSTRLPREERRRQLLGCARAVFAAEGYAGASMDQIAERAEVSKPVLYQHFPGKHELFLELLDAEVADLQERLGAAMDARRGRDNRERVRATVAAFFEYMGAPERTHRLVFDSGADQDPEVRSRSEAVHRLLSSEITRTISADTSVGEAEAEVLSRGLVGLLLGAARHWADRLDVQARPPAAEMARTVDALVWRGLATLPTDEDAL</sequence>
<keyword evidence="3" id="KW-0804">Transcription</keyword>
<accession>A0A7W9JH27</accession>
<dbReference type="EMBL" id="JACHMW010000001">
    <property type="protein sequence ID" value="MBB5847788.1"/>
    <property type="molecule type" value="Genomic_DNA"/>
</dbReference>
<gene>
    <name evidence="7" type="ORF">HDA33_000352</name>
</gene>
<dbReference type="GO" id="GO:0000976">
    <property type="term" value="F:transcription cis-regulatory region binding"/>
    <property type="evidence" value="ECO:0007669"/>
    <property type="project" value="TreeGrafter"/>
</dbReference>
<dbReference type="Proteomes" id="UP000567246">
    <property type="component" value="Unassembled WGS sequence"/>
</dbReference>
<evidence type="ECO:0000313" key="8">
    <source>
        <dbReference type="Proteomes" id="UP000567246"/>
    </source>
</evidence>
<dbReference type="RefSeq" id="WP_184170280.1">
    <property type="nucleotide sequence ID" value="NZ_BAABAG010000010.1"/>
</dbReference>
<evidence type="ECO:0000256" key="1">
    <source>
        <dbReference type="ARBA" id="ARBA00023015"/>
    </source>
</evidence>
<keyword evidence="8" id="KW-1185">Reference proteome</keyword>
<dbReference type="AlphaFoldDB" id="A0A7W9JH27"/>
<feature type="region of interest" description="Disordered" evidence="5">
    <location>
        <begin position="1"/>
        <end position="25"/>
    </location>
</feature>
<dbReference type="PRINTS" id="PR00455">
    <property type="entry name" value="HTHTETR"/>
</dbReference>
<dbReference type="SUPFAM" id="SSF48498">
    <property type="entry name" value="Tetracyclin repressor-like, C-terminal domain"/>
    <property type="match status" value="1"/>
</dbReference>
<dbReference type="Pfam" id="PF00440">
    <property type="entry name" value="TetR_N"/>
    <property type="match status" value="1"/>
</dbReference>
<reference evidence="7 8" key="1">
    <citation type="submission" date="2020-08" db="EMBL/GenBank/DDBJ databases">
        <title>Sequencing the genomes of 1000 actinobacteria strains.</title>
        <authorList>
            <person name="Klenk H.-P."/>
        </authorList>
    </citation>
    <scope>NUCLEOTIDE SEQUENCE [LARGE SCALE GENOMIC DNA]</scope>
    <source>
        <strain evidence="7 8">DSM 17945</strain>
    </source>
</reference>
<dbReference type="PANTHER" id="PTHR30055">
    <property type="entry name" value="HTH-TYPE TRANSCRIPTIONAL REGULATOR RUTR"/>
    <property type="match status" value="1"/>
</dbReference>
<evidence type="ECO:0000256" key="4">
    <source>
        <dbReference type="PROSITE-ProRule" id="PRU00335"/>
    </source>
</evidence>
<dbReference type="InterPro" id="IPR023772">
    <property type="entry name" value="DNA-bd_HTH_TetR-type_CS"/>
</dbReference>
<dbReference type="PROSITE" id="PS50977">
    <property type="entry name" value="HTH_TETR_2"/>
    <property type="match status" value="1"/>
</dbReference>
<feature type="DNA-binding region" description="H-T-H motif" evidence="4">
    <location>
        <begin position="47"/>
        <end position="66"/>
    </location>
</feature>
<evidence type="ECO:0000259" key="6">
    <source>
        <dbReference type="PROSITE" id="PS50977"/>
    </source>
</evidence>
<proteinExistence type="predicted"/>
<protein>
    <submittedName>
        <fullName evidence="7">AcrR family transcriptional regulator</fullName>
    </submittedName>
</protein>
<feature type="compositionally biased region" description="Basic and acidic residues" evidence="5">
    <location>
        <begin position="14"/>
        <end position="25"/>
    </location>
</feature>
<evidence type="ECO:0000256" key="5">
    <source>
        <dbReference type="SAM" id="MobiDB-lite"/>
    </source>
</evidence>
<organism evidence="7 8">
    <name type="scientific">Micrococcus endophyticus</name>
    <dbReference type="NCBI Taxonomy" id="455343"/>
    <lineage>
        <taxon>Bacteria</taxon>
        <taxon>Bacillati</taxon>
        <taxon>Actinomycetota</taxon>
        <taxon>Actinomycetes</taxon>
        <taxon>Micrococcales</taxon>
        <taxon>Micrococcaceae</taxon>
        <taxon>Micrococcus</taxon>
    </lineage>
</organism>
<dbReference type="InterPro" id="IPR036271">
    <property type="entry name" value="Tet_transcr_reg_TetR-rel_C_sf"/>
</dbReference>
<dbReference type="Gene3D" id="1.10.357.10">
    <property type="entry name" value="Tetracycline Repressor, domain 2"/>
    <property type="match status" value="1"/>
</dbReference>
<dbReference type="FunFam" id="1.10.10.60:FF:000141">
    <property type="entry name" value="TetR family transcriptional regulator"/>
    <property type="match status" value="1"/>
</dbReference>